<dbReference type="EMBL" id="CP038228">
    <property type="protein sequence ID" value="QDI04561.1"/>
    <property type="molecule type" value="Genomic_DNA"/>
</dbReference>
<evidence type="ECO:0000313" key="1">
    <source>
        <dbReference type="EMBL" id="QDI04561.1"/>
    </source>
</evidence>
<dbReference type="AlphaFoldDB" id="A0A514EEZ0"/>
<proteinExistence type="predicted"/>
<organism evidence="1 2">
    <name type="scientific">Xanthomonas cerealis pv. cerealis</name>
    <dbReference type="NCBI Taxonomy" id="152263"/>
    <lineage>
        <taxon>Bacteria</taxon>
        <taxon>Pseudomonadati</taxon>
        <taxon>Pseudomonadota</taxon>
        <taxon>Gammaproteobacteria</taxon>
        <taxon>Lysobacterales</taxon>
        <taxon>Lysobacteraceae</taxon>
        <taxon>Xanthomonas</taxon>
        <taxon>Xanthomonas translucens group</taxon>
        <taxon>Xanthomonas cerealis</taxon>
    </lineage>
</organism>
<keyword evidence="2" id="KW-1185">Reference proteome</keyword>
<accession>A0A514EEZ0</accession>
<evidence type="ECO:0000313" key="2">
    <source>
        <dbReference type="Proteomes" id="UP000319349"/>
    </source>
</evidence>
<sequence>MKPSLRALRFWNHFDNDVKKCFIAIFLQSKNYIPLPDAPRRNHIARVEEKSAFLLHKSSENLKRIEPWHISMRLNAACVIFIYAVQPGTHDAHTANTSGALRRPMSD</sequence>
<gene>
    <name evidence="1" type="ORF">E4A48_13470</name>
</gene>
<dbReference type="Proteomes" id="UP000319349">
    <property type="component" value="Chromosome"/>
</dbReference>
<name>A0A514EEZ0_9XANT</name>
<protein>
    <submittedName>
        <fullName evidence="1">Uncharacterized protein</fullName>
    </submittedName>
</protein>
<dbReference type="RefSeq" id="WP_141696281.1">
    <property type="nucleotide sequence ID" value="NZ_CP038228.1"/>
</dbReference>
<reference evidence="1 2" key="1">
    <citation type="submission" date="2019-03" db="EMBL/GenBank/DDBJ databases">
        <title>Tal1 in Xanthomonas translucens pv. cerealis Contributes to Virulence in Bacterial Leaf Streak of Wheat.</title>
        <authorList>
            <person name="Shah S.M.A."/>
            <person name="Haq F."/>
            <person name="Ma W."/>
            <person name="Xu X."/>
            <person name="Wang S."/>
            <person name="Xu Z."/>
            <person name="Zou L."/>
            <person name="Zhu B."/>
            <person name="Chen G."/>
        </authorList>
    </citation>
    <scope>NUCLEOTIDE SEQUENCE [LARGE SCALE GENOMIC DNA]</scope>
    <source>
        <strain evidence="1 2">01</strain>
    </source>
</reference>